<name>A0AAE2V7S2_9BACT</name>
<dbReference type="GO" id="GO:0005737">
    <property type="term" value="C:cytoplasm"/>
    <property type="evidence" value="ECO:0007669"/>
    <property type="project" value="InterPro"/>
</dbReference>
<evidence type="ECO:0000256" key="1">
    <source>
        <dbReference type="ARBA" id="ARBA00022490"/>
    </source>
</evidence>
<dbReference type="GO" id="GO:0006457">
    <property type="term" value="P:protein folding"/>
    <property type="evidence" value="ECO:0007669"/>
    <property type="project" value="InterPro"/>
</dbReference>
<dbReference type="EMBL" id="JAENIG010000002">
    <property type="protein sequence ID" value="MBK1854292.1"/>
    <property type="molecule type" value="Genomic_DNA"/>
</dbReference>
<dbReference type="InterPro" id="IPR016154">
    <property type="entry name" value="Heat_shock_Hsp33_C"/>
</dbReference>
<evidence type="ECO:0000313" key="7">
    <source>
        <dbReference type="Proteomes" id="UP000634206"/>
    </source>
</evidence>
<evidence type="ECO:0000313" key="6">
    <source>
        <dbReference type="EMBL" id="MBK1854292.1"/>
    </source>
</evidence>
<organism evidence="6 7">
    <name type="scientific">Oceaniferula flava</name>
    <dbReference type="NCBI Taxonomy" id="2800421"/>
    <lineage>
        <taxon>Bacteria</taxon>
        <taxon>Pseudomonadati</taxon>
        <taxon>Verrucomicrobiota</taxon>
        <taxon>Verrucomicrobiia</taxon>
        <taxon>Verrucomicrobiales</taxon>
        <taxon>Verrucomicrobiaceae</taxon>
        <taxon>Oceaniferula</taxon>
    </lineage>
</organism>
<evidence type="ECO:0000256" key="2">
    <source>
        <dbReference type="ARBA" id="ARBA00022833"/>
    </source>
</evidence>
<dbReference type="InterPro" id="IPR016153">
    <property type="entry name" value="Heat_shock_Hsp33_N"/>
</dbReference>
<evidence type="ECO:0000256" key="5">
    <source>
        <dbReference type="ARBA" id="ARBA00023284"/>
    </source>
</evidence>
<sequence>MSEPSMQPVEDFTKVESIFVRHRNCLLVRGQFTPIFTGYYIHLMESKQRYDNEMDATLKDLLAVLTLHLTARPWAETLAWTINLRAPRVNYFATGSSTFENITGRLFTKDVREPDRNLLYSQTSVSGEKPRVTTVALETNDAIEWIEHYYKQSEQRPAKCFRLDDENYALIAAQPGYDEEWFDELDAKKVAAITEEEQTKVLETRKFHFNCGCSLERILPSLSSWRDRKDELFQGEEFIKVNCPRCGQTYEVRPEDLDED</sequence>
<dbReference type="GO" id="GO:0051082">
    <property type="term" value="F:unfolded protein binding"/>
    <property type="evidence" value="ECO:0007669"/>
    <property type="project" value="InterPro"/>
</dbReference>
<protein>
    <submittedName>
        <fullName evidence="6">Hsp33 family molecular chaperone HslO</fullName>
    </submittedName>
</protein>
<dbReference type="InterPro" id="IPR000397">
    <property type="entry name" value="Heat_shock_Hsp33"/>
</dbReference>
<evidence type="ECO:0000256" key="3">
    <source>
        <dbReference type="ARBA" id="ARBA00023157"/>
    </source>
</evidence>
<reference evidence="6" key="1">
    <citation type="submission" date="2021-01" db="EMBL/GenBank/DDBJ databases">
        <title>Modified the classification status of verrucomicrobia.</title>
        <authorList>
            <person name="Feng X."/>
        </authorList>
    </citation>
    <scope>NUCLEOTIDE SEQUENCE</scope>
    <source>
        <strain evidence="6">5K15</strain>
    </source>
</reference>
<dbReference type="Gene3D" id="3.90.1280.10">
    <property type="entry name" value="HSP33 redox switch-like"/>
    <property type="match status" value="1"/>
</dbReference>
<proteinExistence type="predicted"/>
<dbReference type="SUPFAM" id="SSF64397">
    <property type="entry name" value="Hsp33 domain"/>
    <property type="match status" value="1"/>
</dbReference>
<keyword evidence="2" id="KW-0862">Zinc</keyword>
<evidence type="ECO:0000256" key="4">
    <source>
        <dbReference type="ARBA" id="ARBA00023186"/>
    </source>
</evidence>
<dbReference type="RefSeq" id="WP_309488897.1">
    <property type="nucleotide sequence ID" value="NZ_JAENIG010000002.1"/>
</dbReference>
<keyword evidence="7" id="KW-1185">Reference proteome</keyword>
<keyword evidence="4" id="KW-0143">Chaperone</keyword>
<dbReference type="Proteomes" id="UP000634206">
    <property type="component" value="Unassembled WGS sequence"/>
</dbReference>
<dbReference type="SUPFAM" id="SSF118352">
    <property type="entry name" value="HSP33 redox switch-like"/>
    <property type="match status" value="1"/>
</dbReference>
<gene>
    <name evidence="6" type="ORF">JIN83_04945</name>
</gene>
<dbReference type="Pfam" id="PF01430">
    <property type="entry name" value="HSP33"/>
    <property type="match status" value="1"/>
</dbReference>
<keyword evidence="1" id="KW-0963">Cytoplasm</keyword>
<keyword evidence="5" id="KW-0676">Redox-active center</keyword>
<dbReference type="AlphaFoldDB" id="A0AAE2V7S2"/>
<comment type="caution">
    <text evidence="6">The sequence shown here is derived from an EMBL/GenBank/DDBJ whole genome shotgun (WGS) entry which is preliminary data.</text>
</comment>
<keyword evidence="3" id="KW-1015">Disulfide bond</keyword>
<accession>A0AAE2V7S2</accession>